<dbReference type="EC" id="5.1.3.14" evidence="1"/>
<protein>
    <submittedName>
        <fullName evidence="1">UDP-N-acetylglucosamine 2-epimerase (Non-hydrolyzing)</fullName>
        <ecNumber evidence="1">5.1.3.14</ecNumber>
    </submittedName>
</protein>
<evidence type="ECO:0000313" key="2">
    <source>
        <dbReference type="Proteomes" id="UP001064027"/>
    </source>
</evidence>
<dbReference type="Proteomes" id="UP001064027">
    <property type="component" value="Chromosome"/>
</dbReference>
<gene>
    <name evidence="1" type="primary">wecB</name>
    <name evidence="1" type="ORF">N5C46_04480</name>
</gene>
<organism evidence="1 2">
    <name type="scientific">Rossellomorea vietnamensis</name>
    <dbReference type="NCBI Taxonomy" id="218284"/>
    <lineage>
        <taxon>Bacteria</taxon>
        <taxon>Bacillati</taxon>
        <taxon>Bacillota</taxon>
        <taxon>Bacilli</taxon>
        <taxon>Bacillales</taxon>
        <taxon>Bacillaceae</taxon>
        <taxon>Rossellomorea</taxon>
    </lineage>
</organism>
<sequence>MKILTILGTRPEIIRLSVIIKKLDLLLDSHVLVHTGQNFSSQLSDVFFNELNIRRPDYVLSNKENSLGGQLSLLFKELEKILIKEEPEKVLLLGDTNSGLSAILAERLGIPVVHLEAGNRCFDLNVPEEKNRKIIDAISTYNLVYTSNSKENLIREGMHPSRIFKTGNPIFEVISFFEKEIEKSEILKEVKVNEKDYFLVTVHRAENVDNPQILNQIIDALNVLASTYNKRIIVSTHPRTRSKMNSLIENNLHDLVELYEPFGFFDFVKLEKNAFLVLTDSGTVQEECCIFQVPTVTMRKTTERPETVDCGSNFISGVIAENIVNGVKVMTSRTIGWDCPSDYLDLSVSEKVINIILGGSKIVSE</sequence>
<reference evidence="1" key="1">
    <citation type="submission" date="2022-09" db="EMBL/GenBank/DDBJ databases">
        <title>Complete genome sequence of Rossellomorea vietnamensis strain RL-WG62, a newly isolated PGPR with the potential for plant salinity stress alleviation.</title>
        <authorList>
            <person name="Ren L."/>
            <person name="Wang G."/>
            <person name="Hu H."/>
        </authorList>
    </citation>
    <scope>NUCLEOTIDE SEQUENCE</scope>
    <source>
        <strain evidence="1">RL-WG62</strain>
    </source>
</reference>
<keyword evidence="1" id="KW-0413">Isomerase</keyword>
<accession>A0ACD4CCJ1</accession>
<name>A0ACD4CCJ1_9BACI</name>
<proteinExistence type="predicted"/>
<dbReference type="EMBL" id="CP104558">
    <property type="protein sequence ID" value="UXH45327.1"/>
    <property type="molecule type" value="Genomic_DNA"/>
</dbReference>
<evidence type="ECO:0000313" key="1">
    <source>
        <dbReference type="EMBL" id="UXH45327.1"/>
    </source>
</evidence>
<keyword evidence="2" id="KW-1185">Reference proteome</keyword>